<dbReference type="STRING" id="135208.A0A4Y9ZEZ5"/>
<dbReference type="AlphaFoldDB" id="A0A4Y9ZEZ5"/>
<dbReference type="Proteomes" id="UP000298061">
    <property type="component" value="Unassembled WGS sequence"/>
</dbReference>
<name>A0A4Y9ZEZ5_9AGAM</name>
<protein>
    <submittedName>
        <fullName evidence="2">Uncharacterized protein</fullName>
    </submittedName>
</protein>
<reference evidence="2 3" key="1">
    <citation type="submission" date="2019-02" db="EMBL/GenBank/DDBJ databases">
        <title>Genome sequencing of the rare red list fungi Hericium alpestre (H. flagellum).</title>
        <authorList>
            <person name="Buettner E."/>
            <person name="Kellner H."/>
        </authorList>
    </citation>
    <scope>NUCLEOTIDE SEQUENCE [LARGE SCALE GENOMIC DNA]</scope>
    <source>
        <strain evidence="2 3">DSM 108284</strain>
    </source>
</reference>
<feature type="region of interest" description="Disordered" evidence="1">
    <location>
        <begin position="33"/>
        <end position="208"/>
    </location>
</feature>
<dbReference type="EMBL" id="SFCI01002985">
    <property type="protein sequence ID" value="TFY73335.1"/>
    <property type="molecule type" value="Genomic_DNA"/>
</dbReference>
<feature type="compositionally biased region" description="Low complexity" evidence="1">
    <location>
        <begin position="324"/>
        <end position="338"/>
    </location>
</feature>
<evidence type="ECO:0000313" key="3">
    <source>
        <dbReference type="Proteomes" id="UP000298061"/>
    </source>
</evidence>
<proteinExistence type="predicted"/>
<feature type="compositionally biased region" description="Polar residues" evidence="1">
    <location>
        <begin position="234"/>
        <end position="254"/>
    </location>
</feature>
<organism evidence="2 3">
    <name type="scientific">Hericium alpestre</name>
    <dbReference type="NCBI Taxonomy" id="135208"/>
    <lineage>
        <taxon>Eukaryota</taxon>
        <taxon>Fungi</taxon>
        <taxon>Dikarya</taxon>
        <taxon>Basidiomycota</taxon>
        <taxon>Agaricomycotina</taxon>
        <taxon>Agaricomycetes</taxon>
        <taxon>Russulales</taxon>
        <taxon>Hericiaceae</taxon>
        <taxon>Hericium</taxon>
    </lineage>
</organism>
<feature type="compositionally biased region" description="Low complexity" evidence="1">
    <location>
        <begin position="186"/>
        <end position="208"/>
    </location>
</feature>
<accession>A0A4Y9ZEZ5</accession>
<evidence type="ECO:0000313" key="2">
    <source>
        <dbReference type="EMBL" id="TFY73335.1"/>
    </source>
</evidence>
<gene>
    <name evidence="2" type="ORF">EWM64_g10677</name>
</gene>
<sequence>MIALKPEAGHDAFPSFYDPLPADVYRCLELSASSTAPTPYPVPRTASPAITRHMSASADSDSSSRSEKRPSSPSFEQQNKRQRPGALALDQPAAWNTRAPSDSADDTSSSIVDDSPRIQLPSIFSALDDPFRPERQSPRAGHSSNIPSALASFQFPPPQQYPDDDRSSRPKLVAETQLGLSFNDQSLNSATTLSSSNSNSLSFPSSTLTSPLSEYGLSRTQALPSLQFPDSDHWSSNPSSVSLPGITRPNSTGHISAGLKYEDAIRHASGSYSSHNSSATVLPMYGNAARISGQPERRASYAQSATSDGVKDEWSLGQPDFLLPSSTSTGTSSPSRSPNAGSRAPARRVPRGPPPEKARQAAQADD</sequence>
<comment type="caution">
    <text evidence="2">The sequence shown here is derived from an EMBL/GenBank/DDBJ whole genome shotgun (WGS) entry which is preliminary data.</text>
</comment>
<feature type="region of interest" description="Disordered" evidence="1">
    <location>
        <begin position="226"/>
        <end position="255"/>
    </location>
</feature>
<dbReference type="OrthoDB" id="10056939at2759"/>
<feature type="region of interest" description="Disordered" evidence="1">
    <location>
        <begin position="296"/>
        <end position="366"/>
    </location>
</feature>
<evidence type="ECO:0000256" key="1">
    <source>
        <dbReference type="SAM" id="MobiDB-lite"/>
    </source>
</evidence>
<keyword evidence="3" id="KW-1185">Reference proteome</keyword>